<proteinExistence type="predicted"/>
<gene>
    <name evidence="1" type="ORF">K461DRAFT_277568</name>
</gene>
<dbReference type="EMBL" id="ML996084">
    <property type="protein sequence ID" value="KAF2154444.1"/>
    <property type="molecule type" value="Genomic_DNA"/>
</dbReference>
<sequence>MIEGTTLYEYTGKKFDRNVIPKFNSAWSWAPMPGTVQMDFNPDDYTYKWTVSVTNSTYTKQSHTMIPSYFAIQVQGYGPMQQQFSIPFFYKWCRDIFSGIKGCPYLKGSGLG</sequence>
<comment type="caution">
    <text evidence="1">The sequence shown here is derived from an EMBL/GenBank/DDBJ whole genome shotgun (WGS) entry which is preliminary data.</text>
</comment>
<reference evidence="1" key="1">
    <citation type="journal article" date="2020" name="Stud. Mycol.">
        <title>101 Dothideomycetes genomes: a test case for predicting lifestyles and emergence of pathogens.</title>
        <authorList>
            <person name="Haridas S."/>
            <person name="Albert R."/>
            <person name="Binder M."/>
            <person name="Bloem J."/>
            <person name="Labutti K."/>
            <person name="Salamov A."/>
            <person name="Andreopoulos B."/>
            <person name="Baker S."/>
            <person name="Barry K."/>
            <person name="Bills G."/>
            <person name="Bluhm B."/>
            <person name="Cannon C."/>
            <person name="Castanera R."/>
            <person name="Culley D."/>
            <person name="Daum C."/>
            <person name="Ezra D."/>
            <person name="Gonzalez J."/>
            <person name="Henrissat B."/>
            <person name="Kuo A."/>
            <person name="Liang C."/>
            <person name="Lipzen A."/>
            <person name="Lutzoni F."/>
            <person name="Magnuson J."/>
            <person name="Mondo S."/>
            <person name="Nolan M."/>
            <person name="Ohm R."/>
            <person name="Pangilinan J."/>
            <person name="Park H.-J."/>
            <person name="Ramirez L."/>
            <person name="Alfaro M."/>
            <person name="Sun H."/>
            <person name="Tritt A."/>
            <person name="Yoshinaga Y."/>
            <person name="Zwiers L.-H."/>
            <person name="Turgeon B."/>
            <person name="Goodwin S."/>
            <person name="Spatafora J."/>
            <person name="Crous P."/>
            <person name="Grigoriev I."/>
        </authorList>
    </citation>
    <scope>NUCLEOTIDE SEQUENCE</scope>
    <source>
        <strain evidence="1">CBS 260.36</strain>
    </source>
</reference>
<organism evidence="1 2">
    <name type="scientific">Myriangium duriaei CBS 260.36</name>
    <dbReference type="NCBI Taxonomy" id="1168546"/>
    <lineage>
        <taxon>Eukaryota</taxon>
        <taxon>Fungi</taxon>
        <taxon>Dikarya</taxon>
        <taxon>Ascomycota</taxon>
        <taxon>Pezizomycotina</taxon>
        <taxon>Dothideomycetes</taxon>
        <taxon>Dothideomycetidae</taxon>
        <taxon>Myriangiales</taxon>
        <taxon>Myriangiaceae</taxon>
        <taxon>Myriangium</taxon>
    </lineage>
</organism>
<dbReference type="OrthoDB" id="1896086at2759"/>
<keyword evidence="2" id="KW-1185">Reference proteome</keyword>
<name>A0A9P4J8V5_9PEZI</name>
<evidence type="ECO:0000313" key="2">
    <source>
        <dbReference type="Proteomes" id="UP000799439"/>
    </source>
</evidence>
<accession>A0A9P4J8V5</accession>
<dbReference type="AlphaFoldDB" id="A0A9P4J8V5"/>
<evidence type="ECO:0000313" key="1">
    <source>
        <dbReference type="EMBL" id="KAF2154444.1"/>
    </source>
</evidence>
<dbReference type="Proteomes" id="UP000799439">
    <property type="component" value="Unassembled WGS sequence"/>
</dbReference>
<protein>
    <submittedName>
        <fullName evidence="1">Uncharacterized protein</fullName>
    </submittedName>
</protein>